<comment type="pathway">
    <text evidence="3">Amino-acid biosynthesis; L-tryptophan biosynthesis; L-tryptophan from chorismate: step 3/5.</text>
</comment>
<name>A0A381SXX3_9ZZZZ</name>
<evidence type="ECO:0000256" key="5">
    <source>
        <dbReference type="ARBA" id="ARBA00022605"/>
    </source>
</evidence>
<dbReference type="AlphaFoldDB" id="A0A381SXX3"/>
<keyword evidence="7" id="KW-0808">Transferase</keyword>
<dbReference type="Gene3D" id="3.40.1030.10">
    <property type="entry name" value="Nucleoside phosphorylase/phosphoribosyltransferase catalytic domain"/>
    <property type="match status" value="1"/>
</dbReference>
<dbReference type="PANTHER" id="PTHR43285:SF2">
    <property type="entry name" value="ANTHRANILATE PHOSPHORIBOSYLTRANSFERASE"/>
    <property type="match status" value="1"/>
</dbReference>
<feature type="non-terminal residue" evidence="17">
    <location>
        <position position="1070"/>
    </location>
</feature>
<evidence type="ECO:0000256" key="2">
    <source>
        <dbReference type="ARBA" id="ARBA00001633"/>
    </source>
</evidence>
<evidence type="ECO:0000313" key="17">
    <source>
        <dbReference type="EMBL" id="SVA08870.1"/>
    </source>
</evidence>
<dbReference type="GO" id="GO:0004834">
    <property type="term" value="F:tryptophan synthase activity"/>
    <property type="evidence" value="ECO:0007669"/>
    <property type="project" value="InterPro"/>
</dbReference>
<dbReference type="InterPro" id="IPR001926">
    <property type="entry name" value="TrpB-like_PALP"/>
</dbReference>
<dbReference type="UniPathway" id="UPA00035">
    <property type="reaction ID" value="UER00042"/>
</dbReference>
<dbReference type="InterPro" id="IPR005940">
    <property type="entry name" value="Anthranilate_Pribosyl_Tfrase"/>
</dbReference>
<evidence type="ECO:0000256" key="10">
    <source>
        <dbReference type="ARBA" id="ARBA00023235"/>
    </source>
</evidence>
<feature type="domain" description="Tryptophan synthase beta chain-like PALP" evidence="14">
    <location>
        <begin position="908"/>
        <end position="1069"/>
    </location>
</feature>
<dbReference type="SUPFAM" id="SSF51366">
    <property type="entry name" value="Ribulose-phoshate binding barrel"/>
    <property type="match status" value="2"/>
</dbReference>
<dbReference type="GO" id="GO:0005829">
    <property type="term" value="C:cytosol"/>
    <property type="evidence" value="ECO:0007669"/>
    <property type="project" value="TreeGrafter"/>
</dbReference>
<dbReference type="NCBIfam" id="TIGR01245">
    <property type="entry name" value="trpD"/>
    <property type="match status" value="1"/>
</dbReference>
<keyword evidence="8" id="KW-0822">Tryptophan biosynthesis</keyword>
<dbReference type="InterPro" id="IPR000312">
    <property type="entry name" value="Glycosyl_Trfase_fam3"/>
</dbReference>
<dbReference type="InterPro" id="IPR001240">
    <property type="entry name" value="PRAI_dom"/>
</dbReference>
<evidence type="ECO:0000256" key="1">
    <source>
        <dbReference type="ARBA" id="ARBA00001164"/>
    </source>
</evidence>
<evidence type="ECO:0000259" key="14">
    <source>
        <dbReference type="Pfam" id="PF00291"/>
    </source>
</evidence>
<evidence type="ECO:0000256" key="11">
    <source>
        <dbReference type="ARBA" id="ARBA00023239"/>
    </source>
</evidence>
<evidence type="ECO:0000256" key="7">
    <source>
        <dbReference type="ARBA" id="ARBA00022679"/>
    </source>
</evidence>
<dbReference type="GO" id="GO:0004640">
    <property type="term" value="F:phosphoribosylanthranilate isomerase activity"/>
    <property type="evidence" value="ECO:0007669"/>
    <property type="project" value="UniProtKB-EC"/>
</dbReference>
<comment type="pathway">
    <text evidence="4">Amino-acid biosynthesis; L-tryptophan biosynthesis; L-tryptophan from chorismate: step 4/5.</text>
</comment>
<keyword evidence="11" id="KW-0456">Lyase</keyword>
<dbReference type="InterPro" id="IPR036052">
    <property type="entry name" value="TrpB-like_PALP_sf"/>
</dbReference>
<reference evidence="17" key="1">
    <citation type="submission" date="2018-05" db="EMBL/GenBank/DDBJ databases">
        <authorList>
            <person name="Lanie J.A."/>
            <person name="Ng W.-L."/>
            <person name="Kazmierczak K.M."/>
            <person name="Andrzejewski T.M."/>
            <person name="Davidsen T.M."/>
            <person name="Wayne K.J."/>
            <person name="Tettelin H."/>
            <person name="Glass J.I."/>
            <person name="Rusch D."/>
            <person name="Podicherti R."/>
            <person name="Tsui H.-C.T."/>
            <person name="Winkler M.E."/>
        </authorList>
    </citation>
    <scope>NUCLEOTIDE SEQUENCE</scope>
</reference>
<dbReference type="SUPFAM" id="SSF53686">
    <property type="entry name" value="Tryptophan synthase beta subunit-like PLP-dependent enzymes"/>
    <property type="match status" value="1"/>
</dbReference>
<gene>
    <name evidence="17" type="ORF">METZ01_LOCUS61724</name>
</gene>
<dbReference type="Pfam" id="PF00697">
    <property type="entry name" value="PRAI"/>
    <property type="match status" value="1"/>
</dbReference>
<evidence type="ECO:0000259" key="15">
    <source>
        <dbReference type="Pfam" id="PF00591"/>
    </source>
</evidence>
<dbReference type="SUPFAM" id="SSF52418">
    <property type="entry name" value="Nucleoside phosphorylase/phosphoribosyltransferase catalytic domain"/>
    <property type="match status" value="1"/>
</dbReference>
<dbReference type="GO" id="GO:0004425">
    <property type="term" value="F:indole-3-glycerol-phosphate synthase activity"/>
    <property type="evidence" value="ECO:0007669"/>
    <property type="project" value="UniProtKB-EC"/>
</dbReference>
<evidence type="ECO:0000256" key="9">
    <source>
        <dbReference type="ARBA" id="ARBA00023141"/>
    </source>
</evidence>
<evidence type="ECO:0000259" key="13">
    <source>
        <dbReference type="Pfam" id="PF00218"/>
    </source>
</evidence>
<keyword evidence="10" id="KW-0413">Isomerase</keyword>
<keyword evidence="5" id="KW-0028">Amino-acid biosynthesis</keyword>
<organism evidence="17">
    <name type="scientific">marine metagenome</name>
    <dbReference type="NCBI Taxonomy" id="408172"/>
    <lineage>
        <taxon>unclassified sequences</taxon>
        <taxon>metagenomes</taxon>
        <taxon>ecological metagenomes</taxon>
    </lineage>
</organism>
<dbReference type="InterPro" id="IPR001468">
    <property type="entry name" value="Indole-3-GlycerolPSynthase_CS"/>
</dbReference>
<evidence type="ECO:0000256" key="3">
    <source>
        <dbReference type="ARBA" id="ARBA00004664"/>
    </source>
</evidence>
<evidence type="ECO:0000256" key="6">
    <source>
        <dbReference type="ARBA" id="ARBA00022676"/>
    </source>
</evidence>
<dbReference type="Gene3D" id="3.40.50.1100">
    <property type="match status" value="2"/>
</dbReference>
<dbReference type="Gene3D" id="3.20.20.70">
    <property type="entry name" value="Aldolase class I"/>
    <property type="match status" value="2"/>
</dbReference>
<sequence length="1070" mass="120359">MSIPKITNSILKNNLSECSEENIIKALEDLFDPNIDDILKSSFLTTINFANGNDYSLLISYLTKVLKNISDQCPLDFPIYDIVGTGGDKKNTYNISTPASIICAGANIKMCKHGNRSSTSNSGSADVLEKLGANINLNSRQIQEVMENNNFCFVFAPQFYKKMKHIMPVRRNVGIKTIFNFIGPLINPTNPTGLLIGVSNTDKADIIARTLAVNPETNVMLVHSNGIDKISPYQKTKFWKIKDHIIEKGTIKPSEFGFRESNSENYFKGGTNAMSNAQTILEILMNIEQGPIKDFILVHSATLAVLANLVSTPEEGMAIMRESIESGKALEQLNNYVRMSNKYSKINFLDRIISRRKLELNIKMKMNRIQTFDFLDTETRPMNCYEILKNNSINIIGEIKRSSPSEGNINSDININEVVTDYINGSVTGISILTENVWFGGSLKDIKSVRNQIENIPNRPFILRKDFIFSRYQVFEAYIAGADTLLLIASLEKHMIEYETSLKDLILFSQHLGMEPIVEIYDIDELEQSINANAKIIGINNRNLKTFQVNLKVSENIMKYVHSNSERFQDIVFISLSGISCNKDIHRLKKYNINNFLIGTSLMRANNKTQFLKKLVESPKIEPKMVKICGITRRNELIATLSEGVDMIGIMFYKKSRRYIGSNKKAKEFVEIIKKNNCRAVGVFVKQDFEEIKKTILETGIDLIQLYGYTDYSIIEQLKELCLVEVIWVISIRNYNELCNVKYPNDCYAICIDKKKGNNLGGTGESLNWDKINFNLFPNETKIMIAGGITPENVHLLKDNEYIHGIDMSTGVESKCGDNIIKDNLKVRKICRIIKNKLPSYFGQFGGQFTAEIIMPALLELEESYLKTHDKEDFKNLLKKYNKYAGRESLLYKAENLTEFVRKMADDGKGATIWLKREDMNHTGSHKINNSIGQAVLAKYLGKKKIIAETGAGMAGSSVATVCSLLGLDGVVYMGEIDVNRQKLNVFKMRALGTEVHPVTTGSKTLNSAVNAALREWSSCSSDTHYLIGSAVGPHPYPTIVRDFQSIIGKEAKKQFAKQHGGLPDVVMAC</sequence>
<dbReference type="GO" id="GO:0004048">
    <property type="term" value="F:anthranilate phosphoribosyltransferase activity"/>
    <property type="evidence" value="ECO:0007669"/>
    <property type="project" value="InterPro"/>
</dbReference>
<dbReference type="PANTHER" id="PTHR43285">
    <property type="entry name" value="ANTHRANILATE PHOSPHORIBOSYLTRANSFERASE"/>
    <property type="match status" value="1"/>
</dbReference>
<dbReference type="Pfam" id="PF00291">
    <property type="entry name" value="PALP"/>
    <property type="match status" value="1"/>
</dbReference>
<dbReference type="Pfam" id="PF00218">
    <property type="entry name" value="IGPS"/>
    <property type="match status" value="1"/>
</dbReference>
<feature type="domain" description="Glycosyl transferase family 3" evidence="15">
    <location>
        <begin position="79"/>
        <end position="330"/>
    </location>
</feature>
<evidence type="ECO:0000256" key="8">
    <source>
        <dbReference type="ARBA" id="ARBA00022822"/>
    </source>
</evidence>
<evidence type="ECO:0000256" key="12">
    <source>
        <dbReference type="ARBA" id="ARBA00023268"/>
    </source>
</evidence>
<dbReference type="PROSITE" id="PS00614">
    <property type="entry name" value="IGPS"/>
    <property type="match status" value="1"/>
</dbReference>
<dbReference type="CDD" id="cd00405">
    <property type="entry name" value="PRAI"/>
    <property type="match status" value="1"/>
</dbReference>
<keyword evidence="6" id="KW-0328">Glycosyltransferase</keyword>
<dbReference type="InterPro" id="IPR006653">
    <property type="entry name" value="Trp_synth_b_CS"/>
</dbReference>
<dbReference type="CDD" id="cd00331">
    <property type="entry name" value="IGPS"/>
    <property type="match status" value="1"/>
</dbReference>
<dbReference type="HAMAP" id="MF_00135">
    <property type="entry name" value="PRAI"/>
    <property type="match status" value="1"/>
</dbReference>
<dbReference type="InterPro" id="IPR013798">
    <property type="entry name" value="Indole-3-glycerol_P_synth_dom"/>
</dbReference>
<comment type="catalytic activity">
    <reaction evidence="1">
        <text>N-(5-phospho-beta-D-ribosyl)anthranilate = 1-(2-carboxyphenylamino)-1-deoxy-D-ribulose 5-phosphate</text>
        <dbReference type="Rhea" id="RHEA:21540"/>
        <dbReference type="ChEBI" id="CHEBI:18277"/>
        <dbReference type="ChEBI" id="CHEBI:58613"/>
        <dbReference type="EC" id="5.3.1.24"/>
    </reaction>
</comment>
<dbReference type="InterPro" id="IPR013785">
    <property type="entry name" value="Aldolase_TIM"/>
</dbReference>
<keyword evidence="9" id="KW-0057">Aromatic amino acid biosynthesis</keyword>
<dbReference type="EMBL" id="UINC01003740">
    <property type="protein sequence ID" value="SVA08870.1"/>
    <property type="molecule type" value="Genomic_DNA"/>
</dbReference>
<accession>A0A381SXX3</accession>
<evidence type="ECO:0000259" key="16">
    <source>
        <dbReference type="Pfam" id="PF00697"/>
    </source>
</evidence>
<feature type="domain" description="N-(5'phosphoribosyl) anthranilate isomerase (PRAI)" evidence="16">
    <location>
        <begin position="626"/>
        <end position="830"/>
    </location>
</feature>
<keyword evidence="12" id="KW-0511">Multifunctional enzyme</keyword>
<dbReference type="PROSITE" id="PS00168">
    <property type="entry name" value="TRP_SYNTHASE_BETA"/>
    <property type="match status" value="1"/>
</dbReference>
<evidence type="ECO:0000256" key="4">
    <source>
        <dbReference type="ARBA" id="ARBA00004696"/>
    </source>
</evidence>
<proteinExistence type="inferred from homology"/>
<dbReference type="InterPro" id="IPR035902">
    <property type="entry name" value="Nuc_phospho_transferase"/>
</dbReference>
<feature type="domain" description="Indole-3-glycerol phosphate synthase" evidence="13">
    <location>
        <begin position="349"/>
        <end position="615"/>
    </location>
</feature>
<protein>
    <submittedName>
        <fullName evidence="17">Uncharacterized protein</fullName>
    </submittedName>
</protein>
<dbReference type="Pfam" id="PF00591">
    <property type="entry name" value="Glycos_transf_3"/>
    <property type="match status" value="1"/>
</dbReference>
<dbReference type="InterPro" id="IPR011060">
    <property type="entry name" value="RibuloseP-bd_barrel"/>
</dbReference>
<comment type="catalytic activity">
    <reaction evidence="2">
        <text>1-(2-carboxyphenylamino)-1-deoxy-D-ribulose 5-phosphate + H(+) = (1S,2R)-1-C-(indol-3-yl)glycerol 3-phosphate + CO2 + H2O</text>
        <dbReference type="Rhea" id="RHEA:23476"/>
        <dbReference type="ChEBI" id="CHEBI:15377"/>
        <dbReference type="ChEBI" id="CHEBI:15378"/>
        <dbReference type="ChEBI" id="CHEBI:16526"/>
        <dbReference type="ChEBI" id="CHEBI:58613"/>
        <dbReference type="ChEBI" id="CHEBI:58866"/>
        <dbReference type="EC" id="4.1.1.48"/>
    </reaction>
</comment>